<proteinExistence type="predicted"/>
<dbReference type="Gramene" id="ERM99587">
    <property type="protein sequence ID" value="ERM99587"/>
    <property type="gene ID" value="AMTR_s00088p00135400"/>
</dbReference>
<reference evidence="2" key="1">
    <citation type="journal article" date="2013" name="Science">
        <title>The Amborella genome and the evolution of flowering plants.</title>
        <authorList>
            <consortium name="Amborella Genome Project"/>
        </authorList>
    </citation>
    <scope>NUCLEOTIDE SEQUENCE [LARGE SCALE GENOMIC DNA]</scope>
</reference>
<evidence type="ECO:0000313" key="1">
    <source>
        <dbReference type="EMBL" id="ERM99587.1"/>
    </source>
</evidence>
<dbReference type="Proteomes" id="UP000017836">
    <property type="component" value="Unassembled WGS sequence"/>
</dbReference>
<name>W1NVE6_AMBTC</name>
<dbReference type="AlphaFoldDB" id="W1NVE6"/>
<evidence type="ECO:0000313" key="2">
    <source>
        <dbReference type="Proteomes" id="UP000017836"/>
    </source>
</evidence>
<sequence>MAMKIQGRSSALAKVTCQRRLSGSACISDLIIELEDKAVAAKGTISYSSACLKFEGANCSSLILKPLGRGGLRHCFR</sequence>
<dbReference type="EMBL" id="KI394998">
    <property type="protein sequence ID" value="ERM99587.1"/>
    <property type="molecule type" value="Genomic_DNA"/>
</dbReference>
<keyword evidence="2" id="KW-1185">Reference proteome</keyword>
<protein>
    <submittedName>
        <fullName evidence="1">Uncharacterized protein</fullName>
    </submittedName>
</protein>
<organism evidence="1 2">
    <name type="scientific">Amborella trichopoda</name>
    <dbReference type="NCBI Taxonomy" id="13333"/>
    <lineage>
        <taxon>Eukaryota</taxon>
        <taxon>Viridiplantae</taxon>
        <taxon>Streptophyta</taxon>
        <taxon>Embryophyta</taxon>
        <taxon>Tracheophyta</taxon>
        <taxon>Spermatophyta</taxon>
        <taxon>Magnoliopsida</taxon>
        <taxon>Amborellales</taxon>
        <taxon>Amborellaceae</taxon>
        <taxon>Amborella</taxon>
    </lineage>
</organism>
<accession>W1NVE6</accession>
<dbReference type="HOGENOM" id="CLU_2641446_0_0_1"/>
<gene>
    <name evidence="1" type="ORF">AMTR_s00088p00135400</name>
</gene>